<name>A0A937F3B4_9BACT</name>
<comment type="similarity">
    <text evidence="1">Belongs to the thioesterase family.</text>
</comment>
<dbReference type="PANTHER" id="PTHR11487:SF0">
    <property type="entry name" value="S-ACYL FATTY ACID SYNTHASE THIOESTERASE, MEDIUM CHAIN"/>
    <property type="match status" value="1"/>
</dbReference>
<evidence type="ECO:0000313" key="4">
    <source>
        <dbReference type="Proteomes" id="UP000659388"/>
    </source>
</evidence>
<organism evidence="3 4">
    <name type="scientific">Fulvivirga sediminis</name>
    <dbReference type="NCBI Taxonomy" id="2803949"/>
    <lineage>
        <taxon>Bacteria</taxon>
        <taxon>Pseudomonadati</taxon>
        <taxon>Bacteroidota</taxon>
        <taxon>Cytophagia</taxon>
        <taxon>Cytophagales</taxon>
        <taxon>Fulvivirgaceae</taxon>
        <taxon>Fulvivirga</taxon>
    </lineage>
</organism>
<dbReference type="GO" id="GO:0008610">
    <property type="term" value="P:lipid biosynthetic process"/>
    <property type="evidence" value="ECO:0007669"/>
    <property type="project" value="TreeGrafter"/>
</dbReference>
<dbReference type="InterPro" id="IPR012223">
    <property type="entry name" value="TEII"/>
</dbReference>
<dbReference type="EMBL" id="JAESIY010000002">
    <property type="protein sequence ID" value="MBL3655562.1"/>
    <property type="molecule type" value="Genomic_DNA"/>
</dbReference>
<dbReference type="Gene3D" id="3.40.50.1820">
    <property type="entry name" value="alpha/beta hydrolase"/>
    <property type="match status" value="1"/>
</dbReference>
<dbReference type="Proteomes" id="UP000659388">
    <property type="component" value="Unassembled WGS sequence"/>
</dbReference>
<gene>
    <name evidence="3" type="ORF">JL102_05425</name>
</gene>
<dbReference type="PANTHER" id="PTHR11487">
    <property type="entry name" value="THIOESTERASE"/>
    <property type="match status" value="1"/>
</dbReference>
<protein>
    <submittedName>
        <fullName evidence="3">Thioesterase</fullName>
    </submittedName>
</protein>
<dbReference type="Pfam" id="PF00975">
    <property type="entry name" value="Thioesterase"/>
    <property type="match status" value="1"/>
</dbReference>
<accession>A0A937F3B4</accession>
<dbReference type="InterPro" id="IPR001031">
    <property type="entry name" value="Thioesterase"/>
</dbReference>
<dbReference type="RefSeq" id="WP_202243227.1">
    <property type="nucleotide sequence ID" value="NZ_JAESIY010000002.1"/>
</dbReference>
<proteinExistence type="inferred from homology"/>
<keyword evidence="4" id="KW-1185">Reference proteome</keyword>
<reference evidence="3" key="1">
    <citation type="submission" date="2021-01" db="EMBL/GenBank/DDBJ databases">
        <title>Fulvivirga kasyanovii gen. nov., sp nov., a novel member of the phylum Bacteroidetes isolated from seawater in a mussel farm.</title>
        <authorList>
            <person name="Zhao L.-H."/>
            <person name="Wang Z.-J."/>
        </authorList>
    </citation>
    <scope>NUCLEOTIDE SEQUENCE</scope>
    <source>
        <strain evidence="3">2943</strain>
    </source>
</reference>
<comment type="caution">
    <text evidence="3">The sequence shown here is derived from an EMBL/GenBank/DDBJ whole genome shotgun (WGS) entry which is preliminary data.</text>
</comment>
<evidence type="ECO:0000256" key="1">
    <source>
        <dbReference type="ARBA" id="ARBA00007169"/>
    </source>
</evidence>
<evidence type="ECO:0000313" key="3">
    <source>
        <dbReference type="EMBL" id="MBL3655562.1"/>
    </source>
</evidence>
<feature type="domain" description="Thioesterase" evidence="2">
    <location>
        <begin position="5"/>
        <end position="228"/>
    </location>
</feature>
<dbReference type="InterPro" id="IPR029058">
    <property type="entry name" value="AB_hydrolase_fold"/>
</dbReference>
<dbReference type="SUPFAM" id="SSF53474">
    <property type="entry name" value="alpha/beta-Hydrolases"/>
    <property type="match status" value="1"/>
</dbReference>
<sequence>MRSIKLFCFPYAGGSAAVYKNWQKHLSPNIEIVPVELKGRGRRISEPLYKNVDDLVDDLFPLIQKECQRNYYAFFGHSMGAMIAYELSLRINQSPVALPIRLFLSGRGAPHIASSKNYHLLDDEAFKAEILNLGGTPPEFFEHQELIDIFLPVLKNDFKLVETSGREEIMPLNAPITSFFGEDEDLTTEQKEGWEYYTEKKFKKYVYQGGHFFIKEHYKTIIDILNKQLQEDLESLNNSMWL</sequence>
<dbReference type="AlphaFoldDB" id="A0A937F3B4"/>
<evidence type="ECO:0000259" key="2">
    <source>
        <dbReference type="Pfam" id="PF00975"/>
    </source>
</evidence>